<comment type="caution">
    <text evidence="8">The sequence shown here is derived from an EMBL/GenBank/DDBJ whole genome shotgun (WGS) entry which is preliminary data.</text>
</comment>
<reference evidence="8" key="1">
    <citation type="submission" date="2021-07" db="EMBL/GenBank/DDBJ databases">
        <title>New genus and species of the family Alcaligenaceae.</title>
        <authorList>
            <person name="Hahn M.W."/>
        </authorList>
    </citation>
    <scope>NUCLEOTIDE SEQUENCE</scope>
    <source>
        <strain evidence="8">LF4-65</strain>
    </source>
</reference>
<evidence type="ECO:0000256" key="2">
    <source>
        <dbReference type="ARBA" id="ARBA00005262"/>
    </source>
</evidence>
<dbReference type="InterPro" id="IPR052518">
    <property type="entry name" value="CHR_Transporter"/>
</dbReference>
<keyword evidence="3" id="KW-1003">Cell membrane</keyword>
<dbReference type="Pfam" id="PF02417">
    <property type="entry name" value="Chromate_transp"/>
    <property type="match status" value="1"/>
</dbReference>
<dbReference type="EMBL" id="JAHXRI010000006">
    <property type="protein sequence ID" value="MBZ1349660.1"/>
    <property type="molecule type" value="Genomic_DNA"/>
</dbReference>
<sequence>MIDVNVLLQLAKTFASLSLVAIGGANAVFPALRQAIVENMAWMDDGTFLQLFAIAQITPGPNVVVVSLLGWQIAGLPGLLVATVSMVLPAAILAFAVGRIANQVAGSAGFKLAQKALVPLAIGLLIAGGLDLAIAAPGGWFISVLVAVSALSVIYTKANPIWGMAASTIAALAVHYSGLVQLL</sequence>
<protein>
    <submittedName>
        <fullName evidence="8">Chromate transporter</fullName>
    </submittedName>
</protein>
<evidence type="ECO:0000256" key="6">
    <source>
        <dbReference type="ARBA" id="ARBA00023136"/>
    </source>
</evidence>
<organism evidence="8 9">
    <name type="scientific">Zwartia hollandica</name>
    <dbReference type="NCBI Taxonomy" id="324606"/>
    <lineage>
        <taxon>Bacteria</taxon>
        <taxon>Pseudomonadati</taxon>
        <taxon>Pseudomonadota</taxon>
        <taxon>Betaproteobacteria</taxon>
        <taxon>Burkholderiales</taxon>
        <taxon>Alcaligenaceae</taxon>
        <taxon>Zwartia</taxon>
    </lineage>
</organism>
<dbReference type="RefSeq" id="WP_259660085.1">
    <property type="nucleotide sequence ID" value="NZ_JAHXRI010000006.1"/>
</dbReference>
<dbReference type="Proteomes" id="UP000739565">
    <property type="component" value="Unassembled WGS sequence"/>
</dbReference>
<proteinExistence type="inferred from homology"/>
<comment type="similarity">
    <text evidence="2">Belongs to the chromate ion transporter (CHR) (TC 2.A.51) family.</text>
</comment>
<keyword evidence="5 7" id="KW-1133">Transmembrane helix</keyword>
<evidence type="ECO:0000256" key="4">
    <source>
        <dbReference type="ARBA" id="ARBA00022692"/>
    </source>
</evidence>
<keyword evidence="6 7" id="KW-0472">Membrane</keyword>
<dbReference type="AlphaFoldDB" id="A0A953N6T5"/>
<keyword evidence="4 7" id="KW-0812">Transmembrane</keyword>
<feature type="transmembrane region" description="Helical" evidence="7">
    <location>
        <begin position="122"/>
        <end position="155"/>
    </location>
</feature>
<name>A0A953N6T5_9BURK</name>
<evidence type="ECO:0000256" key="5">
    <source>
        <dbReference type="ARBA" id="ARBA00022989"/>
    </source>
</evidence>
<feature type="transmembrane region" description="Helical" evidence="7">
    <location>
        <begin position="79"/>
        <end position="101"/>
    </location>
</feature>
<comment type="subcellular location">
    <subcellularLocation>
        <location evidence="1">Cell membrane</location>
        <topology evidence="1">Multi-pass membrane protein</topology>
    </subcellularLocation>
</comment>
<dbReference type="GO" id="GO:0015109">
    <property type="term" value="F:chromate transmembrane transporter activity"/>
    <property type="evidence" value="ECO:0007669"/>
    <property type="project" value="InterPro"/>
</dbReference>
<evidence type="ECO:0000313" key="8">
    <source>
        <dbReference type="EMBL" id="MBZ1349660.1"/>
    </source>
</evidence>
<dbReference type="PANTHER" id="PTHR43663:SF1">
    <property type="entry name" value="CHROMATE TRANSPORTER"/>
    <property type="match status" value="1"/>
</dbReference>
<evidence type="ECO:0000256" key="1">
    <source>
        <dbReference type="ARBA" id="ARBA00004651"/>
    </source>
</evidence>
<keyword evidence="9" id="KW-1185">Reference proteome</keyword>
<evidence type="ECO:0000256" key="3">
    <source>
        <dbReference type="ARBA" id="ARBA00022475"/>
    </source>
</evidence>
<accession>A0A953N6T5</accession>
<feature type="transmembrane region" description="Helical" evidence="7">
    <location>
        <begin position="49"/>
        <end position="73"/>
    </location>
</feature>
<evidence type="ECO:0000313" key="9">
    <source>
        <dbReference type="Proteomes" id="UP000739565"/>
    </source>
</evidence>
<evidence type="ECO:0000256" key="7">
    <source>
        <dbReference type="SAM" id="Phobius"/>
    </source>
</evidence>
<feature type="transmembrane region" description="Helical" evidence="7">
    <location>
        <begin position="6"/>
        <end position="29"/>
    </location>
</feature>
<dbReference type="InterPro" id="IPR003370">
    <property type="entry name" value="Chromate_transpt"/>
</dbReference>
<feature type="transmembrane region" description="Helical" evidence="7">
    <location>
        <begin position="161"/>
        <end position="180"/>
    </location>
</feature>
<dbReference type="GO" id="GO:0005886">
    <property type="term" value="C:plasma membrane"/>
    <property type="evidence" value="ECO:0007669"/>
    <property type="project" value="UniProtKB-SubCell"/>
</dbReference>
<gene>
    <name evidence="8" type="ORF">KZZ10_03290</name>
</gene>
<dbReference type="PANTHER" id="PTHR43663">
    <property type="entry name" value="CHROMATE TRANSPORT PROTEIN-RELATED"/>
    <property type="match status" value="1"/>
</dbReference>